<accession>A0AAI9BY64</accession>
<reference evidence="2" key="1">
    <citation type="submission" date="2022-07" db="EMBL/GenBank/DDBJ databases">
        <authorList>
            <consortium name="DAFM: The Division of Animal and Food Microbiology"/>
        </authorList>
    </citation>
    <scope>NUCLEOTIDE SEQUENCE</scope>
    <source>
        <strain evidence="2">19MO01SH01-2</strain>
    </source>
</reference>
<feature type="domain" description="Bacteriophage phiJL001 Gp84 C-terminal" evidence="1">
    <location>
        <begin position="203"/>
        <end position="274"/>
    </location>
</feature>
<evidence type="ECO:0000313" key="3">
    <source>
        <dbReference type="Proteomes" id="UP001218208"/>
    </source>
</evidence>
<sequence length="286" mass="31077">MFEAFETSRFLARPVHLFLFTLQGNAYRFASGARDMMIGNGDGARLYRSAPGIERSAVNETSERSQNKLTIKMPFLLNPAAAELPVTQEFGRIFRPYAPSGRVSVVCMKVHSNDPDLQAVIEWTGQVVSPRFTDTTLTLTCERNNSRKGFRGNTGRFTRGCWKALYRCGVAMSDHAVEAVLASVGGATLRSAAFAAFPAGRLEGGVMVWARSNGLAETRTINSHAGDTITLNYPGPELAAGLTVTVAPGCAHTFADCGSYFQNTPNYGGQPQLNVENPFDGHRISW</sequence>
<evidence type="ECO:0000313" key="2">
    <source>
        <dbReference type="EMBL" id="EKT4090651.1"/>
    </source>
</evidence>
<proteinExistence type="predicted"/>
<dbReference type="RefSeq" id="WP_164084051.1">
    <property type="nucleotide sequence ID" value="NZ_JAEDVW010000005.1"/>
</dbReference>
<dbReference type="AlphaFoldDB" id="A0AAI9BY64"/>
<comment type="caution">
    <text evidence="2">The sequence shown here is derived from an EMBL/GenBank/DDBJ whole genome shotgun (WGS) entry which is preliminary data.</text>
</comment>
<dbReference type="Proteomes" id="UP001218208">
    <property type="component" value="Unassembled WGS sequence"/>
</dbReference>
<name>A0AAI9BY64_STEMA</name>
<gene>
    <name evidence="2" type="ORF">QEG23_000120</name>
</gene>
<evidence type="ECO:0000259" key="1">
    <source>
        <dbReference type="Pfam" id="PF09356"/>
    </source>
</evidence>
<dbReference type="InterPro" id="IPR018964">
    <property type="entry name" value="Phage_phiJL001_Gp84_C"/>
</dbReference>
<organism evidence="2 3">
    <name type="scientific">Stenotrophomonas maltophilia</name>
    <name type="common">Pseudomonas maltophilia</name>
    <name type="synonym">Xanthomonas maltophilia</name>
    <dbReference type="NCBI Taxonomy" id="40324"/>
    <lineage>
        <taxon>Bacteria</taxon>
        <taxon>Pseudomonadati</taxon>
        <taxon>Pseudomonadota</taxon>
        <taxon>Gammaproteobacteria</taxon>
        <taxon>Lysobacterales</taxon>
        <taxon>Lysobacteraceae</taxon>
        <taxon>Stenotrophomonas</taxon>
        <taxon>Stenotrophomonas maltophilia group</taxon>
    </lineage>
</organism>
<protein>
    <submittedName>
        <fullName evidence="2">Phage BR0599 family protein</fullName>
    </submittedName>
</protein>
<dbReference type="EMBL" id="ABLOJW010000001">
    <property type="protein sequence ID" value="EKT4090651.1"/>
    <property type="molecule type" value="Genomic_DNA"/>
</dbReference>
<dbReference type="Pfam" id="PF09356">
    <property type="entry name" value="Phage_BR0599"/>
    <property type="match status" value="1"/>
</dbReference>